<dbReference type="Gene3D" id="2.130.10.10">
    <property type="entry name" value="YVTN repeat-like/Quinoprotein amine dehydrogenase"/>
    <property type="match status" value="5"/>
</dbReference>
<gene>
    <name evidence="6" type="ORF">FRZ00_11700</name>
</gene>
<feature type="region of interest" description="Disordered" evidence="4">
    <location>
        <begin position="710"/>
        <end position="741"/>
    </location>
</feature>
<dbReference type="Pfam" id="PF00400">
    <property type="entry name" value="WD40"/>
    <property type="match status" value="8"/>
</dbReference>
<dbReference type="PANTHER" id="PTHR19879">
    <property type="entry name" value="TRANSCRIPTION INITIATION FACTOR TFIID"/>
    <property type="match status" value="1"/>
</dbReference>
<sequence length="1317" mass="142507">MTDGQGTPGPRRAFAERFDLLYREAGKPLLRSVSAAVARGRPAGADGRPIRVPAQRISDWRGGRAVPARFEPLAAVLTVLIGEARRARSRPVVPGLYDVADWRARWQQATDSPADAQAAGEAETAAKVPCPYRGLAVYQADDARWFFGREQDTAALVGELGRCLDGDGPLILLGASGAGKSSLLRAGLLPALADGALPGSDTWPVAVLTPTGAPLTALTRALAGALGCEPAGLRKAAEAGPEAFRDTLLRQLPDGRRLAVVVDQFEEVFTLVTDRRQRALFLGALRAATADVPGGPVMLAVLGLRADFYQDCLDHPDLLGPLRRHQLVLPQMTPPQLARAIRKPAEAAGLELEEGLLDVLLRDLGLRDWESGDRPEPGALPLLSHVLLSTWQQRTGHRLTLRGYRLTGGLRGSVAQAAERAWAGVHPSEHDIARQVLVRLVRVGPDGQDTRRRVGRAELFAALPDHVCVQRLLDGFAAARLLTLTADTVELTHEALLGAWPRLREWIEQDRSGLVTHQRLEQDAVSWAAERRDAALLYRGTRLAPARSWADVDGERFGLSPLAAEFLAASTTAEEAARRAEQRRRRRLRALVTGQAVLLALLLIAGGVGFVLYQRADHASRQATAAALMARYENISADQQPELGLSLVTSAYARDRSAPGAAAALASATGSRFAGAMPTGQRSQWTLAFDPQSGVLATAGTNGRVSLFQPDRRRKTATLAPGTGGAPLSPPDPAYAREPFGGIAQGAPGPLAFAPRGHLLAVSTGRRIDEWDVTDPRAPHWIRAISEQAHDVNALAFSPDGATLAAAGNDGAVRQWDTDSGRFRTRPRYLHSPVLGVAFSPDGSTLAACARDQDIRLWRRDGGAEPRLLPRVHRFSVIHVAFSPDSRTLVSTSDDHTAVLWDVPTGRDKHRLSAGDAVFDAAFSRDGKLVATASYDHSVQLWDAETGAMTEKLTGHTDRAFGVAFGPDGHWLASVGMDGNAVLWDMTGPERIFSPAARARGLASSPDGTLLATGDDNGIVRVWRRRPNARDGRYLRLVRQRRLPLPDGRVWRVAFSPDGRTLGIVTDSPQVWLLDIRTGGLWRLPVEVKNEDHEWGRSIAFAGTDEVLSTNDLGETRIWDVRTRRLLNQLHDHESRALAADPQGRFFARPHGDRLELLDAAGRPLADSPFPTGVGVGLVLSLSPDRTRLAATLSDQSIAVWQVRAALGRPYSLTLRATRLRRRSLTGLEALAFSPDGRTLAAADDNHTIQLWDIGTGQPTLTLTGHTDKVGPLAFSPDGKTLMSGGDDRTVRFWDLDSDDAFRRVDLAVRARRPETE</sequence>
<dbReference type="InterPro" id="IPR049052">
    <property type="entry name" value="nSTAND1"/>
</dbReference>
<dbReference type="SUPFAM" id="SSF50998">
    <property type="entry name" value="Quinoprotein alcohol dehydrogenase-like"/>
    <property type="match status" value="1"/>
</dbReference>
<dbReference type="RefSeq" id="WP_152263385.1">
    <property type="nucleotide sequence ID" value="NZ_VOKX01000018.1"/>
</dbReference>
<proteinExistence type="predicted"/>
<dbReference type="InterPro" id="IPR001680">
    <property type="entry name" value="WD40_rpt"/>
</dbReference>
<accession>A0A5N5WB00</accession>
<feature type="repeat" description="WD" evidence="3">
    <location>
        <begin position="1228"/>
        <end position="1262"/>
    </location>
</feature>
<evidence type="ECO:0000256" key="2">
    <source>
        <dbReference type="ARBA" id="ARBA00022737"/>
    </source>
</evidence>
<dbReference type="OrthoDB" id="134501at2"/>
<evidence type="ECO:0000256" key="4">
    <source>
        <dbReference type="SAM" id="MobiDB-lite"/>
    </source>
</evidence>
<evidence type="ECO:0000313" key="7">
    <source>
        <dbReference type="Proteomes" id="UP000327000"/>
    </source>
</evidence>
<dbReference type="SMART" id="SM00320">
    <property type="entry name" value="WD40"/>
    <property type="match status" value="11"/>
</dbReference>
<dbReference type="InterPro" id="IPR011047">
    <property type="entry name" value="Quinoprotein_ADH-like_sf"/>
</dbReference>
<name>A0A5N5WB00_STRMB</name>
<dbReference type="Proteomes" id="UP000327000">
    <property type="component" value="Unassembled WGS sequence"/>
</dbReference>
<feature type="repeat" description="WD" evidence="3">
    <location>
        <begin position="1263"/>
        <end position="1304"/>
    </location>
</feature>
<feature type="domain" description="Novel STAND NTPase 1" evidence="5">
    <location>
        <begin position="131"/>
        <end position="534"/>
    </location>
</feature>
<dbReference type="SUPFAM" id="SSF101908">
    <property type="entry name" value="Putative isomerase YbhE"/>
    <property type="match status" value="1"/>
</dbReference>
<dbReference type="InterPro" id="IPR019775">
    <property type="entry name" value="WD40_repeat_CS"/>
</dbReference>
<keyword evidence="2" id="KW-0677">Repeat</keyword>
<evidence type="ECO:0000259" key="5">
    <source>
        <dbReference type="Pfam" id="PF20703"/>
    </source>
</evidence>
<dbReference type="PANTHER" id="PTHR19879:SF9">
    <property type="entry name" value="TRANSCRIPTION INITIATION FACTOR TFIID SUBUNIT 5"/>
    <property type="match status" value="1"/>
</dbReference>
<reference evidence="6 7" key="1">
    <citation type="journal article" date="2019" name="Microb. Cell Fact.">
        <title>Exploring novel herbicidin analogues by transcriptional regulator overexpression and MS/MS molecular networking.</title>
        <authorList>
            <person name="Shi Y."/>
            <person name="Gu R."/>
            <person name="Li Y."/>
            <person name="Wang X."/>
            <person name="Ren W."/>
            <person name="Li X."/>
            <person name="Wang L."/>
            <person name="Xie Y."/>
            <person name="Hong B."/>
        </authorList>
    </citation>
    <scope>NUCLEOTIDE SEQUENCE [LARGE SCALE GENOMIC DNA]</scope>
    <source>
        <strain evidence="6 7">US-43</strain>
    </source>
</reference>
<dbReference type="EMBL" id="VOKX01000018">
    <property type="protein sequence ID" value="KAB7846872.1"/>
    <property type="molecule type" value="Genomic_DNA"/>
</dbReference>
<comment type="caution">
    <text evidence="6">The sequence shown here is derived from an EMBL/GenBank/DDBJ whole genome shotgun (WGS) entry which is preliminary data.</text>
</comment>
<dbReference type="PRINTS" id="PR00320">
    <property type="entry name" value="GPROTEINBRPT"/>
</dbReference>
<feature type="repeat" description="WD" evidence="3">
    <location>
        <begin position="785"/>
        <end position="826"/>
    </location>
</feature>
<dbReference type="PROSITE" id="PS50082">
    <property type="entry name" value="WD_REPEATS_2"/>
    <property type="match status" value="8"/>
</dbReference>
<feature type="repeat" description="WD" evidence="3">
    <location>
        <begin position="916"/>
        <end position="952"/>
    </location>
</feature>
<evidence type="ECO:0000313" key="6">
    <source>
        <dbReference type="EMBL" id="KAB7846872.1"/>
    </source>
</evidence>
<dbReference type="PROSITE" id="PS50294">
    <property type="entry name" value="WD_REPEATS_REGION"/>
    <property type="match status" value="5"/>
</dbReference>
<evidence type="ECO:0000256" key="1">
    <source>
        <dbReference type="ARBA" id="ARBA00022574"/>
    </source>
</evidence>
<feature type="repeat" description="WD" evidence="3">
    <location>
        <begin position="953"/>
        <end position="994"/>
    </location>
</feature>
<dbReference type="SUPFAM" id="SSF52540">
    <property type="entry name" value="P-loop containing nucleoside triphosphate hydrolases"/>
    <property type="match status" value="1"/>
</dbReference>
<evidence type="ECO:0000256" key="3">
    <source>
        <dbReference type="PROSITE-ProRule" id="PRU00221"/>
    </source>
</evidence>
<dbReference type="InterPro" id="IPR020472">
    <property type="entry name" value="WD40_PAC1"/>
</dbReference>
<dbReference type="Pfam" id="PF20703">
    <property type="entry name" value="nSTAND1"/>
    <property type="match status" value="1"/>
</dbReference>
<feature type="repeat" description="WD" evidence="3">
    <location>
        <begin position="870"/>
        <end position="911"/>
    </location>
</feature>
<dbReference type="InterPro" id="IPR015943">
    <property type="entry name" value="WD40/YVTN_repeat-like_dom_sf"/>
</dbReference>
<dbReference type="PROSITE" id="PS00678">
    <property type="entry name" value="WD_REPEATS_1"/>
    <property type="match status" value="5"/>
</dbReference>
<feature type="repeat" description="WD" evidence="3">
    <location>
        <begin position="834"/>
        <end position="858"/>
    </location>
</feature>
<dbReference type="InterPro" id="IPR027417">
    <property type="entry name" value="P-loop_NTPase"/>
</dbReference>
<dbReference type="CDD" id="cd00200">
    <property type="entry name" value="WD40"/>
    <property type="match status" value="1"/>
</dbReference>
<protein>
    <recommendedName>
        <fullName evidence="5">Novel STAND NTPase 1 domain-containing protein</fullName>
    </recommendedName>
</protein>
<organism evidence="6 7">
    <name type="scientific">Streptomyces mobaraensis</name>
    <name type="common">Streptoverticillium mobaraense</name>
    <dbReference type="NCBI Taxonomy" id="35621"/>
    <lineage>
        <taxon>Bacteria</taxon>
        <taxon>Bacillati</taxon>
        <taxon>Actinomycetota</taxon>
        <taxon>Actinomycetes</taxon>
        <taxon>Kitasatosporales</taxon>
        <taxon>Streptomycetaceae</taxon>
        <taxon>Streptomyces</taxon>
    </lineage>
</organism>
<keyword evidence="7" id="KW-1185">Reference proteome</keyword>
<keyword evidence="1 3" id="KW-0853">WD repeat</keyword>
<feature type="repeat" description="WD" evidence="3">
    <location>
        <begin position="1002"/>
        <end position="1023"/>
    </location>
</feature>